<evidence type="ECO:0000256" key="5">
    <source>
        <dbReference type="ARBA" id="ARBA00022723"/>
    </source>
</evidence>
<dbReference type="AlphaFoldDB" id="A0A0P9AL14"/>
<dbReference type="PROSITE" id="PS00595">
    <property type="entry name" value="AA_TRANSFER_CLASS_5"/>
    <property type="match status" value="1"/>
</dbReference>
<dbReference type="GO" id="GO:0046872">
    <property type="term" value="F:metal ion binding"/>
    <property type="evidence" value="ECO:0007669"/>
    <property type="project" value="UniProtKB-KW"/>
</dbReference>
<proteinExistence type="inferred from homology"/>
<feature type="domain" description="Aminotransferase class V" evidence="11">
    <location>
        <begin position="6"/>
        <end position="367"/>
    </location>
</feature>
<keyword evidence="4 12" id="KW-0808">Transferase</keyword>
<dbReference type="OrthoDB" id="9808002at2"/>
<dbReference type="PATRIC" id="fig|36849.3.peg.523"/>
<dbReference type="InterPro" id="IPR020578">
    <property type="entry name" value="Aminotrans_V_PyrdxlP_BS"/>
</dbReference>
<evidence type="ECO:0000256" key="8">
    <source>
        <dbReference type="ARBA" id="ARBA00023014"/>
    </source>
</evidence>
<keyword evidence="6" id="KW-0663">Pyridoxal phosphate</keyword>
<dbReference type="GO" id="GO:0031071">
    <property type="term" value="F:cysteine desulfurase activity"/>
    <property type="evidence" value="ECO:0007669"/>
    <property type="project" value="UniProtKB-EC"/>
</dbReference>
<sequence>MEKRKVYVDNAATTALSDRAFNAMLPYFSNCYANPSAIHEYGLDARAALERSRRIVAKAIGARNNEIFFTSGGTESDNWALRGAAELRSSKGKHIITTSIEHNAVIKTAEVLEKQGYGVTYLPVDKHGMITPEQLSDAIREDTVLISIMMANNEIGTILPIKELCNVAHKRKVLFHTDAVQAVGHIKINVRELGVDMLSMSAHKFQGPKGIGALYVKIGCPIPPIIYGGGQERGSRSGTENVPGAVGMAAAIEEAVAHMEDNSRKIISMRNKLIQGILKIPGSYLTGDPENRLPGNASFAFDGMDKKPITTALSKEGIFASSASACSAGSIKPSRILLATGATESLAYGTLRITLNEHNSEEDIDYLLEVVPLVISKLRIGE</sequence>
<evidence type="ECO:0000256" key="6">
    <source>
        <dbReference type="ARBA" id="ARBA00022898"/>
    </source>
</evidence>
<evidence type="ECO:0000256" key="2">
    <source>
        <dbReference type="ARBA" id="ARBA00006490"/>
    </source>
</evidence>
<dbReference type="InterPro" id="IPR015424">
    <property type="entry name" value="PyrdxlP-dep_Trfase"/>
</dbReference>
<dbReference type="RefSeq" id="WP_054873623.1">
    <property type="nucleotide sequence ID" value="NZ_LKET01000016.1"/>
</dbReference>
<accession>A0A0P9AL14</accession>
<comment type="caution">
    <text evidence="12">The sequence shown here is derived from an EMBL/GenBank/DDBJ whole genome shotgun (WGS) entry which is preliminary data.</text>
</comment>
<dbReference type="Gene3D" id="3.40.640.10">
    <property type="entry name" value="Type I PLP-dependent aspartate aminotransferase-like (Major domain)"/>
    <property type="match status" value="1"/>
</dbReference>
<dbReference type="EMBL" id="LKET01000016">
    <property type="protein sequence ID" value="KPU46012.1"/>
    <property type="molecule type" value="Genomic_DNA"/>
</dbReference>
<keyword evidence="5" id="KW-0479">Metal-binding</keyword>
<dbReference type="InterPro" id="IPR015422">
    <property type="entry name" value="PyrdxlP-dep_Trfase_small"/>
</dbReference>
<evidence type="ECO:0000259" key="11">
    <source>
        <dbReference type="Pfam" id="PF00266"/>
    </source>
</evidence>
<dbReference type="InterPro" id="IPR016454">
    <property type="entry name" value="Cysteine_dSase"/>
</dbReference>
<protein>
    <recommendedName>
        <fullName evidence="3">cysteine desulfurase</fullName>
        <ecNumber evidence="3">2.8.1.7</ecNumber>
    </recommendedName>
</protein>
<evidence type="ECO:0000256" key="3">
    <source>
        <dbReference type="ARBA" id="ARBA00012239"/>
    </source>
</evidence>
<dbReference type="EC" id="2.8.1.7" evidence="3"/>
<dbReference type="STRING" id="36849.OXPF_04920"/>
<evidence type="ECO:0000256" key="10">
    <source>
        <dbReference type="RuleBase" id="RU004504"/>
    </source>
</evidence>
<dbReference type="SUPFAM" id="SSF53383">
    <property type="entry name" value="PLP-dependent transferases"/>
    <property type="match status" value="1"/>
</dbReference>
<gene>
    <name evidence="12" type="primary">iscS_2</name>
    <name evidence="12" type="ORF">OXPF_04920</name>
</gene>
<evidence type="ECO:0000256" key="9">
    <source>
        <dbReference type="ARBA" id="ARBA00050776"/>
    </source>
</evidence>
<dbReference type="InterPro" id="IPR000192">
    <property type="entry name" value="Aminotrans_V_dom"/>
</dbReference>
<dbReference type="Gene3D" id="3.90.1150.10">
    <property type="entry name" value="Aspartate Aminotransferase, domain 1"/>
    <property type="match status" value="1"/>
</dbReference>
<comment type="similarity">
    <text evidence="2">Belongs to the class-V pyridoxal-phosphate-dependent aminotransferase family. NifS/IscS subfamily.</text>
</comment>
<dbReference type="Proteomes" id="UP000050326">
    <property type="component" value="Unassembled WGS sequence"/>
</dbReference>
<evidence type="ECO:0000256" key="1">
    <source>
        <dbReference type="ARBA" id="ARBA00001933"/>
    </source>
</evidence>
<keyword evidence="8" id="KW-0411">Iron-sulfur</keyword>
<dbReference type="PIRSF" id="PIRSF005572">
    <property type="entry name" value="NifS"/>
    <property type="match status" value="1"/>
</dbReference>
<dbReference type="Pfam" id="PF00266">
    <property type="entry name" value="Aminotran_5"/>
    <property type="match status" value="1"/>
</dbReference>
<dbReference type="GO" id="GO:0051536">
    <property type="term" value="F:iron-sulfur cluster binding"/>
    <property type="evidence" value="ECO:0007669"/>
    <property type="project" value="UniProtKB-KW"/>
</dbReference>
<organism evidence="12 13">
    <name type="scientific">Oxobacter pfennigii</name>
    <dbReference type="NCBI Taxonomy" id="36849"/>
    <lineage>
        <taxon>Bacteria</taxon>
        <taxon>Bacillati</taxon>
        <taxon>Bacillota</taxon>
        <taxon>Clostridia</taxon>
        <taxon>Eubacteriales</taxon>
        <taxon>Clostridiaceae</taxon>
        <taxon>Oxobacter</taxon>
    </lineage>
</organism>
<dbReference type="FunFam" id="3.40.640.10:FF:000084">
    <property type="entry name" value="IscS-like cysteine desulfurase"/>
    <property type="match status" value="1"/>
</dbReference>
<reference evidence="12 13" key="1">
    <citation type="submission" date="2015-09" db="EMBL/GenBank/DDBJ databases">
        <title>Genome sequence of Oxobacter pfennigii DSM 3222.</title>
        <authorList>
            <person name="Poehlein A."/>
            <person name="Bengelsdorf F.R."/>
            <person name="Schiel-Bengelsdorf B."/>
            <person name="Duerre P."/>
            <person name="Daniel R."/>
        </authorList>
    </citation>
    <scope>NUCLEOTIDE SEQUENCE [LARGE SCALE GENOMIC DNA]</scope>
    <source>
        <strain evidence="12 13">DSM 3222</strain>
    </source>
</reference>
<comment type="catalytic activity">
    <reaction evidence="9">
        <text>(sulfur carrier)-H + L-cysteine = (sulfur carrier)-SH + L-alanine</text>
        <dbReference type="Rhea" id="RHEA:43892"/>
        <dbReference type="Rhea" id="RHEA-COMP:14737"/>
        <dbReference type="Rhea" id="RHEA-COMP:14739"/>
        <dbReference type="ChEBI" id="CHEBI:29917"/>
        <dbReference type="ChEBI" id="CHEBI:35235"/>
        <dbReference type="ChEBI" id="CHEBI:57972"/>
        <dbReference type="ChEBI" id="CHEBI:64428"/>
        <dbReference type="EC" id="2.8.1.7"/>
    </reaction>
</comment>
<dbReference type="PANTHER" id="PTHR11601:SF34">
    <property type="entry name" value="CYSTEINE DESULFURASE"/>
    <property type="match status" value="1"/>
</dbReference>
<name>A0A0P9AL14_9CLOT</name>
<dbReference type="PANTHER" id="PTHR11601">
    <property type="entry name" value="CYSTEINE DESULFURYLASE FAMILY MEMBER"/>
    <property type="match status" value="1"/>
</dbReference>
<keyword evidence="7" id="KW-0408">Iron</keyword>
<keyword evidence="13" id="KW-1185">Reference proteome</keyword>
<evidence type="ECO:0000313" key="13">
    <source>
        <dbReference type="Proteomes" id="UP000050326"/>
    </source>
</evidence>
<evidence type="ECO:0000256" key="4">
    <source>
        <dbReference type="ARBA" id="ARBA00022679"/>
    </source>
</evidence>
<evidence type="ECO:0000313" key="12">
    <source>
        <dbReference type="EMBL" id="KPU46012.1"/>
    </source>
</evidence>
<dbReference type="InterPro" id="IPR015421">
    <property type="entry name" value="PyrdxlP-dep_Trfase_major"/>
</dbReference>
<evidence type="ECO:0000256" key="7">
    <source>
        <dbReference type="ARBA" id="ARBA00023004"/>
    </source>
</evidence>
<comment type="cofactor">
    <cofactor evidence="1 10">
        <name>pyridoxal 5'-phosphate</name>
        <dbReference type="ChEBI" id="CHEBI:597326"/>
    </cofactor>
</comment>